<evidence type="ECO:0000256" key="3">
    <source>
        <dbReference type="ARBA" id="ARBA00022967"/>
    </source>
</evidence>
<feature type="transmembrane region" description="Helical" evidence="7">
    <location>
        <begin position="685"/>
        <end position="706"/>
    </location>
</feature>
<evidence type="ECO:0000256" key="5">
    <source>
        <dbReference type="ARBA" id="ARBA00023136"/>
    </source>
</evidence>
<dbReference type="PANTHER" id="PTHR42861">
    <property type="entry name" value="CALCIUM-TRANSPORTING ATPASE"/>
    <property type="match status" value="1"/>
</dbReference>
<protein>
    <submittedName>
        <fullName evidence="9">Cation-translocating P-type ATPase</fullName>
    </submittedName>
</protein>
<dbReference type="CDD" id="cd02609">
    <property type="entry name" value="P-type_ATPase"/>
    <property type="match status" value="1"/>
</dbReference>
<dbReference type="InterPro" id="IPR036412">
    <property type="entry name" value="HAD-like_sf"/>
</dbReference>
<evidence type="ECO:0000256" key="2">
    <source>
        <dbReference type="ARBA" id="ARBA00022692"/>
    </source>
</evidence>
<feature type="transmembrane region" description="Helical" evidence="7">
    <location>
        <begin position="741"/>
        <end position="758"/>
    </location>
</feature>
<dbReference type="Proteomes" id="UP001524473">
    <property type="component" value="Unassembled WGS sequence"/>
</dbReference>
<feature type="transmembrane region" description="Helical" evidence="7">
    <location>
        <begin position="67"/>
        <end position="85"/>
    </location>
</feature>
<comment type="subcellular location">
    <subcellularLocation>
        <location evidence="1">Membrane</location>
        <topology evidence="1">Multi-pass membrane protein</topology>
    </subcellularLocation>
</comment>
<dbReference type="SUPFAM" id="SSF81653">
    <property type="entry name" value="Calcium ATPase, transduction domain A"/>
    <property type="match status" value="1"/>
</dbReference>
<evidence type="ECO:0000313" key="10">
    <source>
        <dbReference type="Proteomes" id="UP001524473"/>
    </source>
</evidence>
<dbReference type="EMBL" id="JANFZH010000001">
    <property type="protein sequence ID" value="MCQ4838471.1"/>
    <property type="molecule type" value="Genomic_DNA"/>
</dbReference>
<dbReference type="InterPro" id="IPR023298">
    <property type="entry name" value="ATPase_P-typ_TM_dom_sf"/>
</dbReference>
<evidence type="ECO:0000256" key="4">
    <source>
        <dbReference type="ARBA" id="ARBA00022989"/>
    </source>
</evidence>
<dbReference type="PROSITE" id="PS00154">
    <property type="entry name" value="ATPASE_E1_E2"/>
    <property type="match status" value="1"/>
</dbReference>
<dbReference type="NCBIfam" id="TIGR01494">
    <property type="entry name" value="ATPase_P-type"/>
    <property type="match status" value="2"/>
</dbReference>
<evidence type="ECO:0000256" key="1">
    <source>
        <dbReference type="ARBA" id="ARBA00004141"/>
    </source>
</evidence>
<dbReference type="Gene3D" id="3.40.1110.10">
    <property type="entry name" value="Calcium-transporting ATPase, cytoplasmic domain N"/>
    <property type="match status" value="1"/>
</dbReference>
<feature type="transmembrane region" description="Helical" evidence="7">
    <location>
        <begin position="712"/>
        <end position="729"/>
    </location>
</feature>
<dbReference type="Gene3D" id="1.20.1110.10">
    <property type="entry name" value="Calcium-transporting ATPase, transmembrane domain"/>
    <property type="match status" value="1"/>
</dbReference>
<evidence type="ECO:0000256" key="6">
    <source>
        <dbReference type="SAM" id="MobiDB-lite"/>
    </source>
</evidence>
<feature type="domain" description="P-type ATPase A" evidence="8">
    <location>
        <begin position="122"/>
        <end position="219"/>
    </location>
</feature>
<reference evidence="9 10" key="1">
    <citation type="submission" date="2022-06" db="EMBL/GenBank/DDBJ databases">
        <title>Isolation of gut microbiota from human fecal samples.</title>
        <authorList>
            <person name="Pamer E.G."/>
            <person name="Barat B."/>
            <person name="Waligurski E."/>
            <person name="Medina S."/>
            <person name="Paddock L."/>
            <person name="Mostad J."/>
        </authorList>
    </citation>
    <scope>NUCLEOTIDE SEQUENCE [LARGE SCALE GENOMIC DNA]</scope>
    <source>
        <strain evidence="9 10">DFI.9.73</strain>
    </source>
</reference>
<dbReference type="SUPFAM" id="SSF56784">
    <property type="entry name" value="HAD-like"/>
    <property type="match status" value="1"/>
</dbReference>
<feature type="transmembrane region" description="Helical" evidence="7">
    <location>
        <begin position="618"/>
        <end position="639"/>
    </location>
</feature>
<dbReference type="Pfam" id="PF00702">
    <property type="entry name" value="Hydrolase"/>
    <property type="match status" value="1"/>
</dbReference>
<organism evidence="9 10">
    <name type="scientific">Neglectibacter timonensis</name>
    <dbReference type="NCBI Taxonomy" id="1776382"/>
    <lineage>
        <taxon>Bacteria</taxon>
        <taxon>Bacillati</taxon>
        <taxon>Bacillota</taxon>
        <taxon>Clostridia</taxon>
        <taxon>Eubacteriales</taxon>
        <taxon>Oscillospiraceae</taxon>
        <taxon>Neglectibacter</taxon>
    </lineage>
</organism>
<dbReference type="InterPro" id="IPR001757">
    <property type="entry name" value="P_typ_ATPase"/>
</dbReference>
<evidence type="ECO:0000313" key="9">
    <source>
        <dbReference type="EMBL" id="MCQ4838471.1"/>
    </source>
</evidence>
<dbReference type="Gene3D" id="2.70.150.10">
    <property type="entry name" value="Calcium-transporting ATPase, cytoplasmic transduction domain A"/>
    <property type="match status" value="1"/>
</dbReference>
<feature type="region of interest" description="Disordered" evidence="6">
    <location>
        <begin position="1"/>
        <end position="29"/>
    </location>
</feature>
<dbReference type="RefSeq" id="WP_066863401.1">
    <property type="nucleotide sequence ID" value="NZ_CABKVV010000013.1"/>
</dbReference>
<accession>A0ABT1RV02</accession>
<keyword evidence="4 7" id="KW-1133">Transmembrane helix</keyword>
<dbReference type="Gene3D" id="3.40.50.1000">
    <property type="entry name" value="HAD superfamily/HAD-like"/>
    <property type="match status" value="1"/>
</dbReference>
<dbReference type="SFLD" id="SFLDG00002">
    <property type="entry name" value="C1.7:_P-type_atpase_like"/>
    <property type="match status" value="1"/>
</dbReference>
<keyword evidence="2 7" id="KW-0812">Transmembrane</keyword>
<keyword evidence="5 7" id="KW-0472">Membrane</keyword>
<dbReference type="GeneID" id="90532243"/>
<feature type="region of interest" description="Disordered" evidence="6">
    <location>
        <begin position="807"/>
        <end position="832"/>
    </location>
</feature>
<dbReference type="InterPro" id="IPR059000">
    <property type="entry name" value="ATPase_P-type_domA"/>
</dbReference>
<dbReference type="InterPro" id="IPR008250">
    <property type="entry name" value="ATPase_P-typ_transduc_dom_A_sf"/>
</dbReference>
<comment type="caution">
    <text evidence="9">The sequence shown here is derived from an EMBL/GenBank/DDBJ whole genome shotgun (WGS) entry which is preliminary data.</text>
</comment>
<sequence>MSRREKRIAPQESGRRTEHTRSVERFHPAPEAGLTPEQVKLRVQQGFHNGNTGIKTKTEGQIIRENLITFFNILNFLLAMAVILVGSYRDALFMGIIVSNAVIGSFQGIRAKRTIDKLSLISAPKAGVVRGGQHLHVRVEQIVLDDILLLASGNQICSDAIVVAGECEVNESLLTGESDPIVKRPGDTLLSGSFVVSGNCSAQVEHVGAENYANRIAGDAKYIKKRNSEIMDSIDFIVKIIGFGILPIGALLFWKQYFVLGDVLPNSVSSTVAAMVGMIPEGLVLLTSLAFAVSVFKLSRHKTLVQDLYCVETLARVDTLCLDKTGTITEGTMQVDEFVPFDGHTEEDMTQALGALVDNLQDDNPTFLAIKDRFPSSSQWRASELIPFSSARKWSGAFFPGKGSYLMGAGEFILHDDFERIREQVEGYSENGQRVLLLAHSPEAFEDKEVPAALDCIGLVLISDKIRREAPRTLRYFADQGVDLKVISGDNAVTVSNIAKKAGLENADKYVDATTLETDEDVRRAVQEYSVFGRVTPQQKLAFVKALKSEGHTVAMTGDGVNDVLALKEADCSVAMASGSDAARTVSNLVLLDSNFASMPLVVQEGRRSINNLQRSSSLFLVKTIFSALIGVLFIFINYSYPFRPIQQTLISSLTIGIPSFILALEPNRDRIRGKFIFNVIKMCIPAALTMTANIVVLCTLSGPLGLTVDEMSTLAVIVTSLAGFIMLFKVCTPFNGLRGTLFGGLLIAFIIALLFFRDLFYLTDLSLPMLIALAPMTLFAIILMLALLHLVDHVIANSQSPVYPFKGGKGKAKKQPRQAIQNSRQSRHAAR</sequence>
<proteinExistence type="predicted"/>
<keyword evidence="10" id="KW-1185">Reference proteome</keyword>
<evidence type="ECO:0000256" key="7">
    <source>
        <dbReference type="SAM" id="Phobius"/>
    </source>
</evidence>
<dbReference type="SUPFAM" id="SSF81665">
    <property type="entry name" value="Calcium ATPase, transmembrane domain M"/>
    <property type="match status" value="1"/>
</dbReference>
<evidence type="ECO:0000259" key="8">
    <source>
        <dbReference type="Pfam" id="PF00122"/>
    </source>
</evidence>
<dbReference type="Pfam" id="PF00122">
    <property type="entry name" value="E1-E2_ATPase"/>
    <property type="match status" value="1"/>
</dbReference>
<keyword evidence="3" id="KW-1278">Translocase</keyword>
<dbReference type="InterPro" id="IPR018303">
    <property type="entry name" value="ATPase_P-typ_P_site"/>
</dbReference>
<feature type="transmembrane region" description="Helical" evidence="7">
    <location>
        <begin position="91"/>
        <end position="109"/>
    </location>
</feature>
<dbReference type="SFLD" id="SFLDS00003">
    <property type="entry name" value="Haloacid_Dehalogenase"/>
    <property type="match status" value="1"/>
</dbReference>
<dbReference type="PRINTS" id="PR00119">
    <property type="entry name" value="CATATPASE"/>
</dbReference>
<feature type="compositionally biased region" description="Basic and acidic residues" evidence="6">
    <location>
        <begin position="7"/>
        <end position="28"/>
    </location>
</feature>
<dbReference type="InterPro" id="IPR023299">
    <property type="entry name" value="ATPase_P-typ_cyto_dom_N"/>
</dbReference>
<dbReference type="PRINTS" id="PR00120">
    <property type="entry name" value="HATPASE"/>
</dbReference>
<feature type="transmembrane region" description="Helical" evidence="7">
    <location>
        <begin position="234"/>
        <end position="254"/>
    </location>
</feature>
<dbReference type="SFLD" id="SFLDF00027">
    <property type="entry name" value="p-type_atpase"/>
    <property type="match status" value="1"/>
</dbReference>
<feature type="transmembrane region" description="Helical" evidence="7">
    <location>
        <begin position="770"/>
        <end position="792"/>
    </location>
</feature>
<dbReference type="InterPro" id="IPR023214">
    <property type="entry name" value="HAD_sf"/>
</dbReference>
<feature type="transmembrane region" description="Helical" evidence="7">
    <location>
        <begin position="645"/>
        <end position="665"/>
    </location>
</feature>
<dbReference type="InterPro" id="IPR044492">
    <property type="entry name" value="P_typ_ATPase_HD_dom"/>
</dbReference>
<feature type="transmembrane region" description="Helical" evidence="7">
    <location>
        <begin position="274"/>
        <end position="296"/>
    </location>
</feature>
<gene>
    <name evidence="9" type="ORF">NE695_00910</name>
</gene>
<name>A0ABT1RV02_9FIRM</name>